<dbReference type="Proteomes" id="UP000277928">
    <property type="component" value="Unassembled WGS sequence"/>
</dbReference>
<dbReference type="OrthoDB" id="5873999at2759"/>
<feature type="transmembrane region" description="Helical" evidence="1">
    <location>
        <begin position="195"/>
        <end position="212"/>
    </location>
</feature>
<dbReference type="OMA" id="QLYFVEH"/>
<reference evidence="2 3" key="1">
    <citation type="submission" date="2018-08" db="EMBL/GenBank/DDBJ databases">
        <authorList>
            <person name="Laetsch R D."/>
            <person name="Stevens L."/>
            <person name="Kumar S."/>
            <person name="Blaxter L. M."/>
        </authorList>
    </citation>
    <scope>NUCLEOTIDE SEQUENCE [LARGE SCALE GENOMIC DNA]</scope>
</reference>
<protein>
    <submittedName>
        <fullName evidence="2">Uncharacterized protein</fullName>
    </submittedName>
</protein>
<keyword evidence="1" id="KW-0812">Transmembrane</keyword>
<dbReference type="AlphaFoldDB" id="A0A3P6T172"/>
<sequence length="213" mass="24013">MAHASTKHAVVNMESLTTLTLTVQTTSTSPIASAGRTTTISGIDRFYSEIENNRSDDTYHEIWKAKTQTTANPTTLLAQYVKHQIWSTEATSKENDIKESQLVTNSEQTRDITLSNHTVNEFWETSISEVDGNEQNAVFDIDGHVYDDEMKDMQGTADVFQFPQQVNPEKTETSVTADYSKTTSPPNTTLRSNCALLMMKLNIFVYLLLYMYT</sequence>
<evidence type="ECO:0000256" key="1">
    <source>
        <dbReference type="SAM" id="Phobius"/>
    </source>
</evidence>
<evidence type="ECO:0000313" key="2">
    <source>
        <dbReference type="EMBL" id="VDK81702.1"/>
    </source>
</evidence>
<evidence type="ECO:0000313" key="3">
    <source>
        <dbReference type="Proteomes" id="UP000277928"/>
    </source>
</evidence>
<organism evidence="2 3">
    <name type="scientific">Litomosoides sigmodontis</name>
    <name type="common">Filarial nematode worm</name>
    <dbReference type="NCBI Taxonomy" id="42156"/>
    <lineage>
        <taxon>Eukaryota</taxon>
        <taxon>Metazoa</taxon>
        <taxon>Ecdysozoa</taxon>
        <taxon>Nematoda</taxon>
        <taxon>Chromadorea</taxon>
        <taxon>Rhabditida</taxon>
        <taxon>Spirurina</taxon>
        <taxon>Spiruromorpha</taxon>
        <taxon>Filarioidea</taxon>
        <taxon>Onchocercidae</taxon>
        <taxon>Litomosoides</taxon>
    </lineage>
</organism>
<keyword evidence="3" id="KW-1185">Reference proteome</keyword>
<name>A0A3P6T172_LITSI</name>
<dbReference type="EMBL" id="UYRX01000405">
    <property type="protein sequence ID" value="VDK81702.1"/>
    <property type="molecule type" value="Genomic_DNA"/>
</dbReference>
<keyword evidence="1" id="KW-0472">Membrane</keyword>
<keyword evidence="1" id="KW-1133">Transmembrane helix</keyword>
<accession>A0A3P6T172</accession>
<gene>
    <name evidence="2" type="ORF">NLS_LOCUS5414</name>
</gene>
<proteinExistence type="predicted"/>